<comment type="subcellular location">
    <subcellularLocation>
        <location evidence="1">Nucleus</location>
    </subcellularLocation>
</comment>
<comment type="caution">
    <text evidence="9">The sequence shown here is derived from an EMBL/GenBank/DDBJ whole genome shotgun (WGS) entry which is preliminary data.</text>
</comment>
<sequence length="443" mass="48965">MPPTKSNKEQSLGFSVETFLQSSPPPIEISPSLDLASSPPRRSDHEVEDLCVTYQAGTKIPITVLYHYLNIYHEQLYVIWPVVNKDVVLARLHNTDDQVIYTLAASVCAATLAQLNIVNETDSMLHHLMAREAENIRAMVDYSRHHFIDALLTSFFLHVFYTNTGKLTKSTLLLREAIAYAHILGLHQDAFYTDLDPDAAQAHSLQHDIPPTFKLSPALPEIQSSLNFGLGPAFYTLCKLFQCFDNACPAELRPGQHSSLQAISTELCRTHPLPVCKNEVQRADIVVTESWLRVVLWKSAIPYIDATTDPVDQGLSVSFPMSVGRDLLSNLTTLSSFALEAHGPGMMSKLFEVANTVADVMICAPDLTHVGNMHVGSRDILWALSSVLESLRATGNPALLTVLREKVAACALDQIGSPRMLRITDVSDEATPDQEDGMYWDGL</sequence>
<proteinExistence type="predicted"/>
<gene>
    <name evidence="9" type="ORF">E0L32_012141</name>
</gene>
<evidence type="ECO:0000256" key="3">
    <source>
        <dbReference type="ARBA" id="ARBA00022833"/>
    </source>
</evidence>
<dbReference type="EMBL" id="SKBQ01000139">
    <property type="protein sequence ID" value="TPX17548.1"/>
    <property type="molecule type" value="Genomic_DNA"/>
</dbReference>
<evidence type="ECO:0000256" key="8">
    <source>
        <dbReference type="SAM" id="MobiDB-lite"/>
    </source>
</evidence>
<keyword evidence="5" id="KW-0238">DNA-binding</keyword>
<dbReference type="CDD" id="cd12148">
    <property type="entry name" value="fungal_TF_MHR"/>
    <property type="match status" value="1"/>
</dbReference>
<organism evidence="9 10">
    <name type="scientific">Thyridium curvatum</name>
    <dbReference type="NCBI Taxonomy" id="1093900"/>
    <lineage>
        <taxon>Eukaryota</taxon>
        <taxon>Fungi</taxon>
        <taxon>Dikarya</taxon>
        <taxon>Ascomycota</taxon>
        <taxon>Pezizomycotina</taxon>
        <taxon>Sordariomycetes</taxon>
        <taxon>Sordariomycetidae</taxon>
        <taxon>Thyridiales</taxon>
        <taxon>Thyridiaceae</taxon>
        <taxon>Thyridium</taxon>
    </lineage>
</organism>
<evidence type="ECO:0000313" key="10">
    <source>
        <dbReference type="Proteomes" id="UP000319257"/>
    </source>
</evidence>
<evidence type="ECO:0000313" key="9">
    <source>
        <dbReference type="EMBL" id="TPX17548.1"/>
    </source>
</evidence>
<dbReference type="AlphaFoldDB" id="A0A507BLK1"/>
<evidence type="ECO:0000256" key="7">
    <source>
        <dbReference type="ARBA" id="ARBA00023242"/>
    </source>
</evidence>
<evidence type="ECO:0000256" key="6">
    <source>
        <dbReference type="ARBA" id="ARBA00023163"/>
    </source>
</evidence>
<reference evidence="9 10" key="1">
    <citation type="submission" date="2019-06" db="EMBL/GenBank/DDBJ databases">
        <title>Draft genome sequence of the filamentous fungus Phialemoniopsis curvata isolated from diesel fuel.</title>
        <authorList>
            <person name="Varaljay V.A."/>
            <person name="Lyon W.J."/>
            <person name="Crouch A.L."/>
            <person name="Drake C.E."/>
            <person name="Hollomon J.M."/>
            <person name="Nadeau L.J."/>
            <person name="Nunn H.S."/>
            <person name="Stevenson B.S."/>
            <person name="Bojanowski C.L."/>
            <person name="Crookes-Goodson W.J."/>
        </authorList>
    </citation>
    <scope>NUCLEOTIDE SEQUENCE [LARGE SCALE GENOMIC DNA]</scope>
    <source>
        <strain evidence="9 10">D216</strain>
    </source>
</reference>
<evidence type="ECO:0000256" key="2">
    <source>
        <dbReference type="ARBA" id="ARBA00022723"/>
    </source>
</evidence>
<dbReference type="InterPro" id="IPR050797">
    <property type="entry name" value="Carb_Metab_Trans_Reg"/>
</dbReference>
<dbReference type="GeneID" id="41979588"/>
<dbReference type="GO" id="GO:0003677">
    <property type="term" value="F:DNA binding"/>
    <property type="evidence" value="ECO:0007669"/>
    <property type="project" value="UniProtKB-KW"/>
</dbReference>
<evidence type="ECO:0000256" key="1">
    <source>
        <dbReference type="ARBA" id="ARBA00004123"/>
    </source>
</evidence>
<name>A0A507BLK1_9PEZI</name>
<dbReference type="OrthoDB" id="434972at2759"/>
<evidence type="ECO:0000256" key="4">
    <source>
        <dbReference type="ARBA" id="ARBA00023015"/>
    </source>
</evidence>
<feature type="region of interest" description="Disordered" evidence="8">
    <location>
        <begin position="20"/>
        <end position="41"/>
    </location>
</feature>
<accession>A0A507BLK1</accession>
<dbReference type="PANTHER" id="PTHR31668:SF18">
    <property type="entry name" value="MALTOSE FERMENTATION REGULATORY PROTEIN MAL13-RELATED"/>
    <property type="match status" value="1"/>
</dbReference>
<dbReference type="RefSeq" id="XP_030999259.1">
    <property type="nucleotide sequence ID" value="XM_031134949.1"/>
</dbReference>
<keyword evidence="4" id="KW-0805">Transcription regulation</keyword>
<protein>
    <submittedName>
        <fullName evidence="9">Uncharacterized protein</fullName>
    </submittedName>
</protein>
<keyword evidence="10" id="KW-1185">Reference proteome</keyword>
<dbReference type="GO" id="GO:0005634">
    <property type="term" value="C:nucleus"/>
    <property type="evidence" value="ECO:0007669"/>
    <property type="project" value="UniProtKB-SubCell"/>
</dbReference>
<dbReference type="InParanoid" id="A0A507BLK1"/>
<dbReference type="Proteomes" id="UP000319257">
    <property type="component" value="Unassembled WGS sequence"/>
</dbReference>
<keyword evidence="2" id="KW-0479">Metal-binding</keyword>
<dbReference type="PANTHER" id="PTHR31668">
    <property type="entry name" value="GLUCOSE TRANSPORT TRANSCRIPTION REGULATOR RGT1-RELATED-RELATED"/>
    <property type="match status" value="1"/>
</dbReference>
<evidence type="ECO:0000256" key="5">
    <source>
        <dbReference type="ARBA" id="ARBA00023125"/>
    </source>
</evidence>
<dbReference type="STRING" id="1093900.A0A507BLK1"/>
<keyword evidence="7" id="KW-0539">Nucleus</keyword>
<dbReference type="GO" id="GO:0046872">
    <property type="term" value="F:metal ion binding"/>
    <property type="evidence" value="ECO:0007669"/>
    <property type="project" value="UniProtKB-KW"/>
</dbReference>
<keyword evidence="3" id="KW-0862">Zinc</keyword>
<keyword evidence="6" id="KW-0804">Transcription</keyword>